<dbReference type="Proteomes" id="UP000541444">
    <property type="component" value="Unassembled WGS sequence"/>
</dbReference>
<dbReference type="PANTHER" id="PTHR48040:SF13">
    <property type="entry name" value="ABC TRANSPORTER G FAMILY MEMBER 31"/>
    <property type="match status" value="1"/>
</dbReference>
<evidence type="ECO:0000313" key="2">
    <source>
        <dbReference type="Proteomes" id="UP000541444"/>
    </source>
</evidence>
<gene>
    <name evidence="1" type="ORF">GIB67_021980</name>
</gene>
<keyword evidence="2" id="KW-1185">Reference proteome</keyword>
<reference evidence="1 2" key="1">
    <citation type="journal article" date="2020" name="IScience">
        <title>Genome Sequencing of the Endangered Kingdonia uniflora (Circaeasteraceae, Ranunculales) Reveals Potential Mechanisms of Evolutionary Specialization.</title>
        <authorList>
            <person name="Sun Y."/>
            <person name="Deng T."/>
            <person name="Zhang A."/>
            <person name="Moore M.J."/>
            <person name="Landis J.B."/>
            <person name="Lin N."/>
            <person name="Zhang H."/>
            <person name="Zhang X."/>
            <person name="Huang J."/>
            <person name="Zhang X."/>
            <person name="Sun H."/>
            <person name="Wang H."/>
        </authorList>
    </citation>
    <scope>NUCLEOTIDE SEQUENCE [LARGE SCALE GENOMIC DNA]</scope>
    <source>
        <strain evidence="1">TB1705</strain>
        <tissue evidence="1">Leaf</tissue>
    </source>
</reference>
<name>A0A7J7P819_9MAGN</name>
<dbReference type="PANTHER" id="PTHR48040">
    <property type="entry name" value="PLEIOTROPIC DRUG RESISTANCE PROTEIN 1-LIKE ISOFORM X1"/>
    <property type="match status" value="1"/>
</dbReference>
<sequence length="51" mass="5925">MRNVKNTVDTGRMVVCTIHQRIIHIFKAFDEVLSLSLSLRETLGSKFIQDY</sequence>
<organism evidence="1 2">
    <name type="scientific">Kingdonia uniflora</name>
    <dbReference type="NCBI Taxonomy" id="39325"/>
    <lineage>
        <taxon>Eukaryota</taxon>
        <taxon>Viridiplantae</taxon>
        <taxon>Streptophyta</taxon>
        <taxon>Embryophyta</taxon>
        <taxon>Tracheophyta</taxon>
        <taxon>Spermatophyta</taxon>
        <taxon>Magnoliopsida</taxon>
        <taxon>Ranunculales</taxon>
        <taxon>Circaeasteraceae</taxon>
        <taxon>Kingdonia</taxon>
    </lineage>
</organism>
<comment type="caution">
    <text evidence="1">The sequence shown here is derived from an EMBL/GenBank/DDBJ whole genome shotgun (WGS) entry which is preliminary data.</text>
</comment>
<protein>
    <submittedName>
        <fullName evidence="1">Uncharacterized protein</fullName>
    </submittedName>
</protein>
<proteinExistence type="predicted"/>
<evidence type="ECO:0000313" key="1">
    <source>
        <dbReference type="EMBL" id="KAF6175490.1"/>
    </source>
</evidence>
<dbReference type="OrthoDB" id="66620at2759"/>
<dbReference type="AlphaFoldDB" id="A0A7J7P819"/>
<accession>A0A7J7P819</accession>
<dbReference type="EMBL" id="JACGCM010000182">
    <property type="protein sequence ID" value="KAF6175490.1"/>
    <property type="molecule type" value="Genomic_DNA"/>
</dbReference>